<dbReference type="PROSITE" id="PS51257">
    <property type="entry name" value="PROKAR_LIPOPROTEIN"/>
    <property type="match status" value="1"/>
</dbReference>
<dbReference type="Proteomes" id="UP001595914">
    <property type="component" value="Unassembled WGS sequence"/>
</dbReference>
<dbReference type="Gene3D" id="3.40.190.10">
    <property type="entry name" value="Periplasmic binding protein-like II"/>
    <property type="match status" value="1"/>
</dbReference>
<evidence type="ECO:0000313" key="3">
    <source>
        <dbReference type="EMBL" id="MFC4605673.1"/>
    </source>
</evidence>
<keyword evidence="1" id="KW-0732">Signal</keyword>
<dbReference type="RefSeq" id="WP_378419470.1">
    <property type="nucleotide sequence ID" value="NZ_JBHSFO010000012.1"/>
</dbReference>
<sequence>MARLIGTAAVAGVVLASLTGCAVDSTRVDEASPPAAIVVGSGQSAESQVIAEIYAGALRAAGAPVQTRLRLAPGQDLVELDAGSVTLVPEYTGSLLDRFHPGAAETDPDTVFEELNRSLPEGLSVSDYAMAEEPGTGAEPQNVVPLMRTGALTEEQVKALNVVAGELTSTDLAELAEQVRGGRGPGEVAADWLAAR</sequence>
<dbReference type="InterPro" id="IPR007210">
    <property type="entry name" value="ABC_Gly_betaine_transp_sub-bd"/>
</dbReference>
<feature type="domain" description="ABC-type glycine betaine transport system substrate-binding" evidence="2">
    <location>
        <begin position="36"/>
        <end position="130"/>
    </location>
</feature>
<name>A0ABV9FUM7_9NOCA</name>
<accession>A0ABV9FUM7</accession>
<gene>
    <name evidence="3" type="ORF">ACFO6S_18385</name>
</gene>
<evidence type="ECO:0000259" key="2">
    <source>
        <dbReference type="Pfam" id="PF04069"/>
    </source>
</evidence>
<proteinExistence type="predicted"/>
<dbReference type="EMBL" id="JBHSFO010000012">
    <property type="protein sequence ID" value="MFC4605673.1"/>
    <property type="molecule type" value="Genomic_DNA"/>
</dbReference>
<comment type="caution">
    <text evidence="3">The sequence shown here is derived from an EMBL/GenBank/DDBJ whole genome shotgun (WGS) entry which is preliminary data.</text>
</comment>
<feature type="chain" id="PRO_5045141714" evidence="1">
    <location>
        <begin position="23"/>
        <end position="196"/>
    </location>
</feature>
<keyword evidence="4" id="KW-1185">Reference proteome</keyword>
<feature type="signal peptide" evidence="1">
    <location>
        <begin position="1"/>
        <end position="22"/>
    </location>
</feature>
<evidence type="ECO:0000313" key="4">
    <source>
        <dbReference type="Proteomes" id="UP001595914"/>
    </source>
</evidence>
<dbReference type="Pfam" id="PF04069">
    <property type="entry name" value="OpuAC"/>
    <property type="match status" value="1"/>
</dbReference>
<evidence type="ECO:0000256" key="1">
    <source>
        <dbReference type="SAM" id="SignalP"/>
    </source>
</evidence>
<organism evidence="3 4">
    <name type="scientific">Rhodococcus kronopolitis</name>
    <dbReference type="NCBI Taxonomy" id="1460226"/>
    <lineage>
        <taxon>Bacteria</taxon>
        <taxon>Bacillati</taxon>
        <taxon>Actinomycetota</taxon>
        <taxon>Actinomycetes</taxon>
        <taxon>Mycobacteriales</taxon>
        <taxon>Nocardiaceae</taxon>
        <taxon>Rhodococcus</taxon>
    </lineage>
</organism>
<reference evidence="4" key="1">
    <citation type="journal article" date="2019" name="Int. J. Syst. Evol. Microbiol.">
        <title>The Global Catalogue of Microorganisms (GCM) 10K type strain sequencing project: providing services to taxonomists for standard genome sequencing and annotation.</title>
        <authorList>
            <consortium name="The Broad Institute Genomics Platform"/>
            <consortium name="The Broad Institute Genome Sequencing Center for Infectious Disease"/>
            <person name="Wu L."/>
            <person name="Ma J."/>
        </authorList>
    </citation>
    <scope>NUCLEOTIDE SEQUENCE [LARGE SCALE GENOMIC DNA]</scope>
    <source>
        <strain evidence="4">CCUG 54520</strain>
    </source>
</reference>
<dbReference type="SUPFAM" id="SSF53850">
    <property type="entry name" value="Periplasmic binding protein-like II"/>
    <property type="match status" value="1"/>
</dbReference>
<protein>
    <submittedName>
        <fullName evidence="3">Glycine betaine ABC transporter substrate-binding protein</fullName>
    </submittedName>
</protein>